<dbReference type="PANTHER" id="PTHR43329">
    <property type="entry name" value="EPOXIDE HYDROLASE"/>
    <property type="match status" value="1"/>
</dbReference>
<evidence type="ECO:0000256" key="1">
    <source>
        <dbReference type="ARBA" id="ARBA00022801"/>
    </source>
</evidence>
<sequence length="292" mass="31058">MTATIETRRVDVNGVDFAYLACGDEGPLALCLHGFPDSAHTWRHLLPLLAGAGYRAVAPFQRGYAPTAVPADGRFQTAALALDAIGFHEALGDGEPGVIIGHDWGAPATIGAAVHAPERWNKVVTMAVPPGPSLGAAFLTSLPQLKRSWYMFFFQHGLSDLVVPANDLAFIDLLWADWSPGHDGTEDIAHVKDCLRDPANLTAALGYYRATLGDGLKDPSLDELQAACGGVPTQPTLYLHGANDGCVGVEVAEMARAMVTDNVVIEVVDGAGHFLQLERPDVVNARIVEFLS</sequence>
<proteinExistence type="predicted"/>
<keyword evidence="1" id="KW-0378">Hydrolase</keyword>
<dbReference type="SUPFAM" id="SSF53474">
    <property type="entry name" value="alpha/beta-Hydrolases"/>
    <property type="match status" value="1"/>
</dbReference>
<dbReference type="InterPro" id="IPR000639">
    <property type="entry name" value="Epox_hydrolase-like"/>
</dbReference>
<gene>
    <name evidence="3" type="ORF">UFOPK1493_00284</name>
</gene>
<dbReference type="InterPro" id="IPR000073">
    <property type="entry name" value="AB_hydrolase_1"/>
</dbReference>
<dbReference type="AlphaFoldDB" id="A0A6J6BP32"/>
<dbReference type="GO" id="GO:0016787">
    <property type="term" value="F:hydrolase activity"/>
    <property type="evidence" value="ECO:0007669"/>
    <property type="project" value="UniProtKB-KW"/>
</dbReference>
<organism evidence="3">
    <name type="scientific">freshwater metagenome</name>
    <dbReference type="NCBI Taxonomy" id="449393"/>
    <lineage>
        <taxon>unclassified sequences</taxon>
        <taxon>metagenomes</taxon>
        <taxon>ecological metagenomes</taxon>
    </lineage>
</organism>
<reference evidence="3" key="1">
    <citation type="submission" date="2020-05" db="EMBL/GenBank/DDBJ databases">
        <authorList>
            <person name="Chiriac C."/>
            <person name="Salcher M."/>
            <person name="Ghai R."/>
            <person name="Kavagutti S V."/>
        </authorList>
    </citation>
    <scope>NUCLEOTIDE SEQUENCE</scope>
</reference>
<evidence type="ECO:0000313" key="3">
    <source>
        <dbReference type="EMBL" id="CAB4540732.1"/>
    </source>
</evidence>
<feature type="domain" description="AB hydrolase-1" evidence="2">
    <location>
        <begin position="30"/>
        <end position="280"/>
    </location>
</feature>
<evidence type="ECO:0000259" key="2">
    <source>
        <dbReference type="Pfam" id="PF00561"/>
    </source>
</evidence>
<dbReference type="Gene3D" id="3.40.50.1820">
    <property type="entry name" value="alpha/beta hydrolase"/>
    <property type="match status" value="1"/>
</dbReference>
<name>A0A6J6BP32_9ZZZZ</name>
<protein>
    <submittedName>
        <fullName evidence="3">Unannotated protein</fullName>
    </submittedName>
</protein>
<dbReference type="EMBL" id="CAEZSR010000005">
    <property type="protein sequence ID" value="CAB4540732.1"/>
    <property type="molecule type" value="Genomic_DNA"/>
</dbReference>
<dbReference type="InterPro" id="IPR029058">
    <property type="entry name" value="AB_hydrolase_fold"/>
</dbReference>
<dbReference type="PRINTS" id="PR00412">
    <property type="entry name" value="EPOXHYDRLASE"/>
</dbReference>
<dbReference type="Pfam" id="PF00561">
    <property type="entry name" value="Abhydrolase_1"/>
    <property type="match status" value="1"/>
</dbReference>
<accession>A0A6J6BP32</accession>